<comment type="caution">
    <text evidence="1">The sequence shown here is derived from an EMBL/GenBank/DDBJ whole genome shotgun (WGS) entry which is preliminary data.</text>
</comment>
<reference evidence="1" key="1">
    <citation type="journal article" date="2014" name="Front. Microbiol.">
        <title>High frequency of phylogenetically diverse reductive dehalogenase-homologous genes in deep subseafloor sedimentary metagenomes.</title>
        <authorList>
            <person name="Kawai M."/>
            <person name="Futagami T."/>
            <person name="Toyoda A."/>
            <person name="Takaki Y."/>
            <person name="Nishi S."/>
            <person name="Hori S."/>
            <person name="Arai W."/>
            <person name="Tsubouchi T."/>
            <person name="Morono Y."/>
            <person name="Uchiyama I."/>
            <person name="Ito T."/>
            <person name="Fujiyama A."/>
            <person name="Inagaki F."/>
            <person name="Takami H."/>
        </authorList>
    </citation>
    <scope>NUCLEOTIDE SEQUENCE</scope>
    <source>
        <strain evidence="1">Expedition CK06-06</strain>
    </source>
</reference>
<dbReference type="EMBL" id="BART01009248">
    <property type="protein sequence ID" value="GAG65344.1"/>
    <property type="molecule type" value="Genomic_DNA"/>
</dbReference>
<accession>X0Z890</accession>
<protein>
    <submittedName>
        <fullName evidence="1">Uncharacterized protein</fullName>
    </submittedName>
</protein>
<proteinExistence type="predicted"/>
<sequence>MALQEIRETIEIPSLTLDSVGFGIVQKKINLKPNQLH</sequence>
<gene>
    <name evidence="1" type="ORF">S01H4_20549</name>
</gene>
<organism evidence="1">
    <name type="scientific">marine sediment metagenome</name>
    <dbReference type="NCBI Taxonomy" id="412755"/>
    <lineage>
        <taxon>unclassified sequences</taxon>
        <taxon>metagenomes</taxon>
        <taxon>ecological metagenomes</taxon>
    </lineage>
</organism>
<evidence type="ECO:0000313" key="1">
    <source>
        <dbReference type="EMBL" id="GAG65344.1"/>
    </source>
</evidence>
<name>X0Z890_9ZZZZ</name>
<dbReference type="AlphaFoldDB" id="X0Z890"/>
<feature type="non-terminal residue" evidence="1">
    <location>
        <position position="37"/>
    </location>
</feature>